<evidence type="ECO:0000313" key="2">
    <source>
        <dbReference type="Proteomes" id="UP000319557"/>
    </source>
</evidence>
<dbReference type="Proteomes" id="UP000319557">
    <property type="component" value="Chromosome"/>
</dbReference>
<evidence type="ECO:0000313" key="1">
    <source>
        <dbReference type="EMBL" id="QDS86312.1"/>
    </source>
</evidence>
<protein>
    <submittedName>
        <fullName evidence="1">Uncharacterized protein</fullName>
    </submittedName>
</protein>
<gene>
    <name evidence="1" type="ORF">EC9_04730</name>
</gene>
<proteinExistence type="predicted"/>
<sequence>MNSILPPTNYRICLQLCLLVSSLWVGPTPVVHSHASAIDSRMGDVELIQHLQRHHCDGFSQNSGCEWHLHWLMRGAGYAGLNGEASVVQSLPCYSVSSNAPVDLSLGKLLAVNPVDSFCGRADFEVDKTLSGFNWLSGQALSRISLPTCSSVMRC</sequence>
<reference evidence="1 2" key="1">
    <citation type="submission" date="2019-02" db="EMBL/GenBank/DDBJ databases">
        <title>Deep-cultivation of Planctomycetes and their phenomic and genomic characterization uncovers novel biology.</title>
        <authorList>
            <person name="Wiegand S."/>
            <person name="Jogler M."/>
            <person name="Boedeker C."/>
            <person name="Pinto D."/>
            <person name="Vollmers J."/>
            <person name="Rivas-Marin E."/>
            <person name="Kohn T."/>
            <person name="Peeters S.H."/>
            <person name="Heuer A."/>
            <person name="Rast P."/>
            <person name="Oberbeckmann S."/>
            <person name="Bunk B."/>
            <person name="Jeske O."/>
            <person name="Meyerdierks A."/>
            <person name="Storesund J.E."/>
            <person name="Kallscheuer N."/>
            <person name="Luecker S."/>
            <person name="Lage O.M."/>
            <person name="Pohl T."/>
            <person name="Merkel B.J."/>
            <person name="Hornburger P."/>
            <person name="Mueller R.-W."/>
            <person name="Bruemmer F."/>
            <person name="Labrenz M."/>
            <person name="Spormann A.M."/>
            <person name="Op den Camp H."/>
            <person name="Overmann J."/>
            <person name="Amann R."/>
            <person name="Jetten M.S.M."/>
            <person name="Mascher T."/>
            <person name="Medema M.H."/>
            <person name="Devos D.P."/>
            <person name="Kaster A.-K."/>
            <person name="Ovreas L."/>
            <person name="Rohde M."/>
            <person name="Galperin M.Y."/>
            <person name="Jogler C."/>
        </authorList>
    </citation>
    <scope>NUCLEOTIDE SEQUENCE [LARGE SCALE GENOMIC DNA]</scope>
    <source>
        <strain evidence="1 2">EC9</strain>
    </source>
</reference>
<keyword evidence="2" id="KW-1185">Reference proteome</keyword>
<dbReference type="KEGG" id="ruv:EC9_04730"/>
<name>A0A517LUL4_9BACT</name>
<organism evidence="1 2">
    <name type="scientific">Rosistilla ulvae</name>
    <dbReference type="NCBI Taxonomy" id="1930277"/>
    <lineage>
        <taxon>Bacteria</taxon>
        <taxon>Pseudomonadati</taxon>
        <taxon>Planctomycetota</taxon>
        <taxon>Planctomycetia</taxon>
        <taxon>Pirellulales</taxon>
        <taxon>Pirellulaceae</taxon>
        <taxon>Rosistilla</taxon>
    </lineage>
</organism>
<accession>A0A517LUL4</accession>
<dbReference type="AlphaFoldDB" id="A0A517LUL4"/>
<dbReference type="EMBL" id="CP036261">
    <property type="protein sequence ID" value="QDS86312.1"/>
    <property type="molecule type" value="Genomic_DNA"/>
</dbReference>